<dbReference type="SUPFAM" id="SSF53383">
    <property type="entry name" value="PLP-dependent transferases"/>
    <property type="match status" value="1"/>
</dbReference>
<keyword evidence="6" id="KW-0663">Pyridoxal phosphate</keyword>
<reference evidence="9 10" key="1">
    <citation type="journal article" date="2024" name="Insects">
        <title>An Improved Chromosome-Level Genome Assembly of the Firefly Pyrocoelia pectoralis.</title>
        <authorList>
            <person name="Fu X."/>
            <person name="Meyer-Rochow V.B."/>
            <person name="Ballantyne L."/>
            <person name="Zhu X."/>
        </authorList>
    </citation>
    <scope>NUCLEOTIDE SEQUENCE [LARGE SCALE GENOMIC DNA]</scope>
    <source>
        <strain evidence="9">XCY_ONT2</strain>
    </source>
</reference>
<comment type="similarity">
    <text evidence="2">Belongs to the class-I pyridoxal-phosphate-dependent aminotransferase family.</text>
</comment>
<sequence length="418" mass="47762">MDLTDKFKLVAPYVKQENVWEDYVDLATRYSPVNLGMGYADFLPPQHIIDALIQTLSSENPMLHQYTIAHGHPRLVTALSKLYSPLLNRAIDPNEEIIACAGAYGALYSTIMGHIQQGDEVIIMEPFFDCYELMVAAAKGTPKFIPLRFKENNTCQTGKWVLDFQELDKLFNNKTKAIILNTPHNPLGKVFDEMELLQIAQLCKKWNVMCIADEVYEWLVYEPKRHIKIASLPGMWERTITIGSGGKTFCITGWRVGWAVGPKHLIKNLQAEPAFISPTFIQEAIAIGIEKELARLEQDDCYLKSLGRSLQLKKDYLFEVLREIGMKPISTDAGIFLLADWTPLEEKADLSFEKDAYKDMQFTKWFTKNVGVLMIPVSIFYSEARKGLGENFVRLCFIKNDECLQKVAKILRDWKRST</sequence>
<evidence type="ECO:0000256" key="6">
    <source>
        <dbReference type="ARBA" id="ARBA00022898"/>
    </source>
</evidence>
<comment type="subunit">
    <text evidence="3">Homodimer.</text>
</comment>
<evidence type="ECO:0000313" key="9">
    <source>
        <dbReference type="EMBL" id="KAK5650183.1"/>
    </source>
</evidence>
<organism evidence="9 10">
    <name type="scientific">Pyrocoelia pectoralis</name>
    <dbReference type="NCBI Taxonomy" id="417401"/>
    <lineage>
        <taxon>Eukaryota</taxon>
        <taxon>Metazoa</taxon>
        <taxon>Ecdysozoa</taxon>
        <taxon>Arthropoda</taxon>
        <taxon>Hexapoda</taxon>
        <taxon>Insecta</taxon>
        <taxon>Pterygota</taxon>
        <taxon>Neoptera</taxon>
        <taxon>Endopterygota</taxon>
        <taxon>Coleoptera</taxon>
        <taxon>Polyphaga</taxon>
        <taxon>Elateriformia</taxon>
        <taxon>Elateroidea</taxon>
        <taxon>Lampyridae</taxon>
        <taxon>Lampyrinae</taxon>
        <taxon>Pyrocoelia</taxon>
    </lineage>
</organism>
<evidence type="ECO:0000256" key="4">
    <source>
        <dbReference type="ARBA" id="ARBA00022576"/>
    </source>
</evidence>
<dbReference type="GO" id="GO:0070189">
    <property type="term" value="P:kynurenine metabolic process"/>
    <property type="evidence" value="ECO:0007669"/>
    <property type="project" value="UniProtKB-ARBA"/>
</dbReference>
<accession>A0AAN7ZWV1</accession>
<keyword evidence="5" id="KW-0808">Transferase</keyword>
<dbReference type="InterPro" id="IPR015421">
    <property type="entry name" value="PyrdxlP-dep_Trfase_major"/>
</dbReference>
<dbReference type="Proteomes" id="UP001329430">
    <property type="component" value="Chromosome 1"/>
</dbReference>
<evidence type="ECO:0000259" key="8">
    <source>
        <dbReference type="Pfam" id="PF00155"/>
    </source>
</evidence>
<evidence type="ECO:0000256" key="7">
    <source>
        <dbReference type="ARBA" id="ARBA00024016"/>
    </source>
</evidence>
<evidence type="ECO:0000256" key="5">
    <source>
        <dbReference type="ARBA" id="ARBA00022679"/>
    </source>
</evidence>
<dbReference type="CDD" id="cd00609">
    <property type="entry name" value="AAT_like"/>
    <property type="match status" value="1"/>
</dbReference>
<dbReference type="FunFam" id="3.90.1150.10:FF:000021">
    <property type="entry name" value="Kynurenine--oxoglutarate transaminase 3"/>
    <property type="match status" value="1"/>
</dbReference>
<dbReference type="Gene3D" id="3.90.1150.10">
    <property type="entry name" value="Aspartate Aminotransferase, domain 1"/>
    <property type="match status" value="1"/>
</dbReference>
<evidence type="ECO:0000256" key="1">
    <source>
        <dbReference type="ARBA" id="ARBA00001933"/>
    </source>
</evidence>
<dbReference type="PANTHER" id="PTHR43807:SF20">
    <property type="entry name" value="FI04487P"/>
    <property type="match status" value="1"/>
</dbReference>
<gene>
    <name evidence="9" type="ORF">RI129_001212</name>
</gene>
<dbReference type="GO" id="GO:0016212">
    <property type="term" value="F:kynurenine-oxoglutarate transaminase activity"/>
    <property type="evidence" value="ECO:0007669"/>
    <property type="project" value="TreeGrafter"/>
</dbReference>
<evidence type="ECO:0000256" key="3">
    <source>
        <dbReference type="ARBA" id="ARBA00011738"/>
    </source>
</evidence>
<comment type="pathway">
    <text evidence="7">Amino-acid degradation; L-kynurenine degradation; kynurenate from L-kynurenine: step 1/2.</text>
</comment>
<dbReference type="EMBL" id="JAVRBK010000001">
    <property type="protein sequence ID" value="KAK5650183.1"/>
    <property type="molecule type" value="Genomic_DNA"/>
</dbReference>
<dbReference type="InterPro" id="IPR015424">
    <property type="entry name" value="PyrdxlP-dep_Trfase"/>
</dbReference>
<evidence type="ECO:0000313" key="10">
    <source>
        <dbReference type="Proteomes" id="UP001329430"/>
    </source>
</evidence>
<dbReference type="GO" id="GO:0030170">
    <property type="term" value="F:pyridoxal phosphate binding"/>
    <property type="evidence" value="ECO:0007669"/>
    <property type="project" value="InterPro"/>
</dbReference>
<proteinExistence type="inferred from homology"/>
<dbReference type="AlphaFoldDB" id="A0AAN7ZWV1"/>
<keyword evidence="4" id="KW-0032">Aminotransferase</keyword>
<name>A0AAN7ZWV1_9COLE</name>
<dbReference type="GO" id="GO:0005739">
    <property type="term" value="C:mitochondrion"/>
    <property type="evidence" value="ECO:0007669"/>
    <property type="project" value="TreeGrafter"/>
</dbReference>
<dbReference type="FunFam" id="3.40.640.10:FF:000024">
    <property type="entry name" value="Kynurenine--oxoglutarate transaminase 3"/>
    <property type="match status" value="1"/>
</dbReference>
<comment type="caution">
    <text evidence="9">The sequence shown here is derived from an EMBL/GenBank/DDBJ whole genome shotgun (WGS) entry which is preliminary data.</text>
</comment>
<comment type="cofactor">
    <cofactor evidence="1">
        <name>pyridoxal 5'-phosphate</name>
        <dbReference type="ChEBI" id="CHEBI:597326"/>
    </cofactor>
</comment>
<feature type="domain" description="Aminotransferase class I/classII large" evidence="8">
    <location>
        <begin position="33"/>
        <end position="408"/>
    </location>
</feature>
<dbReference type="PANTHER" id="PTHR43807">
    <property type="entry name" value="FI04487P"/>
    <property type="match status" value="1"/>
</dbReference>
<dbReference type="Pfam" id="PF00155">
    <property type="entry name" value="Aminotran_1_2"/>
    <property type="match status" value="1"/>
</dbReference>
<dbReference type="Gene3D" id="3.40.640.10">
    <property type="entry name" value="Type I PLP-dependent aspartate aminotransferase-like (Major domain)"/>
    <property type="match status" value="1"/>
</dbReference>
<dbReference type="InterPro" id="IPR051326">
    <property type="entry name" value="Kynurenine-oxoglutarate_AT"/>
</dbReference>
<dbReference type="InterPro" id="IPR004839">
    <property type="entry name" value="Aminotransferase_I/II_large"/>
</dbReference>
<dbReference type="InterPro" id="IPR015422">
    <property type="entry name" value="PyrdxlP-dep_Trfase_small"/>
</dbReference>
<keyword evidence="10" id="KW-1185">Reference proteome</keyword>
<protein>
    <recommendedName>
        <fullName evidence="8">Aminotransferase class I/classII large domain-containing protein</fullName>
    </recommendedName>
</protein>
<evidence type="ECO:0000256" key="2">
    <source>
        <dbReference type="ARBA" id="ARBA00007441"/>
    </source>
</evidence>